<accession>A0A0F9CBD3</accession>
<dbReference type="EMBL" id="LAZR01047526">
    <property type="protein sequence ID" value="KKK94021.1"/>
    <property type="molecule type" value="Genomic_DNA"/>
</dbReference>
<proteinExistence type="predicted"/>
<gene>
    <name evidence="1" type="ORF">LCGC14_2687050</name>
</gene>
<reference evidence="1" key="1">
    <citation type="journal article" date="2015" name="Nature">
        <title>Complex archaea that bridge the gap between prokaryotes and eukaryotes.</title>
        <authorList>
            <person name="Spang A."/>
            <person name="Saw J.H."/>
            <person name="Jorgensen S.L."/>
            <person name="Zaremba-Niedzwiedzka K."/>
            <person name="Martijn J."/>
            <person name="Lind A.E."/>
            <person name="van Eijk R."/>
            <person name="Schleper C."/>
            <person name="Guy L."/>
            <person name="Ettema T.J."/>
        </authorList>
    </citation>
    <scope>NUCLEOTIDE SEQUENCE</scope>
</reference>
<protein>
    <submittedName>
        <fullName evidence="1">Uncharacterized protein</fullName>
    </submittedName>
</protein>
<organism evidence="1">
    <name type="scientific">marine sediment metagenome</name>
    <dbReference type="NCBI Taxonomy" id="412755"/>
    <lineage>
        <taxon>unclassified sequences</taxon>
        <taxon>metagenomes</taxon>
        <taxon>ecological metagenomes</taxon>
    </lineage>
</organism>
<name>A0A0F9CBD3_9ZZZZ</name>
<dbReference type="AlphaFoldDB" id="A0A0F9CBD3"/>
<feature type="non-terminal residue" evidence="1">
    <location>
        <position position="41"/>
    </location>
</feature>
<comment type="caution">
    <text evidence="1">The sequence shown here is derived from an EMBL/GenBank/DDBJ whole genome shotgun (WGS) entry which is preliminary data.</text>
</comment>
<evidence type="ECO:0000313" key="1">
    <source>
        <dbReference type="EMBL" id="KKK94021.1"/>
    </source>
</evidence>
<sequence length="41" mass="4832">MELDVMRWSSGSESTLGGFFIHEPDRHFLCFTLEDEYHAIK</sequence>